<dbReference type="EMBL" id="CP006934">
    <property type="protein sequence ID" value="AHI53780.1"/>
    <property type="molecule type" value="Genomic_DNA"/>
</dbReference>
<protein>
    <recommendedName>
        <fullName evidence="3">SIR2-like domain-containing protein</fullName>
    </recommendedName>
</protein>
<evidence type="ECO:0008006" key="3">
    <source>
        <dbReference type="Google" id="ProtNLM"/>
    </source>
</evidence>
<accession>W6AAB7</accession>
<dbReference type="Proteomes" id="UP000019265">
    <property type="component" value="Chromosome"/>
</dbReference>
<proteinExistence type="predicted"/>
<keyword evidence="2" id="KW-1185">Reference proteome</keyword>
<dbReference type="HOGENOM" id="CLU_847058_0_0_14"/>
<sequence>MEVLILGNGFEINFNPNLVDFNSGFKNWLISHDSEEKINELYDILEEQKSYEIDITLRRTIKHLIKEFKNIDSENTVEDLLYKIGQEFIREFEEIQDKDQESEVFKNIKKILGYYIRVVLKTEYECEKFKAKNFKFLENFRNPNFIFTTNYTNSAFTLAKNWNQIYEGLPIIKTEVKQIHGYFNFENKDITYDNIDINLIDKKSNYFFEKLLSENLKAKVFNFTIFGLSLRNDSEIIRNIIKIGLKNKDVCINYYYMYDEDKKDFIDSVKKEVDFLNNSEDDYELNSYDLTESKIEINRFFSNDQISINFNFKKSDTHFLYKNLNKQK</sequence>
<dbReference type="STRING" id="1276257.SSABA_v1c03710"/>
<gene>
    <name evidence="1" type="ORF">SSABA_v1c03710</name>
</gene>
<organism evidence="1 2">
    <name type="scientific">Spiroplasma sabaudiense Ar-1343</name>
    <dbReference type="NCBI Taxonomy" id="1276257"/>
    <lineage>
        <taxon>Bacteria</taxon>
        <taxon>Bacillati</taxon>
        <taxon>Mycoplasmatota</taxon>
        <taxon>Mollicutes</taxon>
        <taxon>Entomoplasmatales</taxon>
        <taxon>Spiroplasmataceae</taxon>
        <taxon>Spiroplasma</taxon>
    </lineage>
</organism>
<name>W6AAB7_9MOLU</name>
<dbReference type="OrthoDB" id="758145at2"/>
<dbReference type="AlphaFoldDB" id="W6AAB7"/>
<dbReference type="KEGG" id="ssab:SSABA_v1c03710"/>
<dbReference type="RefSeq" id="WP_025250916.1">
    <property type="nucleotide sequence ID" value="NZ_CP006934.1"/>
</dbReference>
<evidence type="ECO:0000313" key="1">
    <source>
        <dbReference type="EMBL" id="AHI53780.1"/>
    </source>
</evidence>
<dbReference type="PATRIC" id="fig|1276257.3.peg.379"/>
<reference evidence="1 2" key="1">
    <citation type="journal article" date="2014" name="Genome Biol. Evol.">
        <title>Molecular evolution of the substrate utilization strategies and putative virulence factors in mosquito-associated Spiroplasma species.</title>
        <authorList>
            <person name="Chang T.H."/>
            <person name="Lo W.S."/>
            <person name="Ku C."/>
            <person name="Chen L.L."/>
            <person name="Kuo C.H."/>
        </authorList>
    </citation>
    <scope>NUCLEOTIDE SEQUENCE [LARGE SCALE GENOMIC DNA]</scope>
    <source>
        <strain evidence="1">Ar-1343</strain>
    </source>
</reference>
<evidence type="ECO:0000313" key="2">
    <source>
        <dbReference type="Proteomes" id="UP000019265"/>
    </source>
</evidence>